<keyword evidence="1" id="KW-0547">Nucleotide-binding</keyword>
<dbReference type="InterPro" id="IPR029047">
    <property type="entry name" value="HSP70_peptide-bd_sf"/>
</dbReference>
<dbReference type="CDD" id="cd10230">
    <property type="entry name" value="ASKHA_NBD_HSP70_HYOU1"/>
    <property type="match status" value="1"/>
</dbReference>
<feature type="region of interest" description="Disordered" evidence="5">
    <location>
        <begin position="574"/>
        <end position="613"/>
    </location>
</feature>
<dbReference type="Gene3D" id="3.90.640.10">
    <property type="entry name" value="Actin, Chain A, domain 4"/>
    <property type="match status" value="1"/>
</dbReference>
<dbReference type="Proteomes" id="UP001479436">
    <property type="component" value="Unassembled WGS sequence"/>
</dbReference>
<evidence type="ECO:0000256" key="4">
    <source>
        <dbReference type="ARBA" id="ARBA00023186"/>
    </source>
</evidence>
<evidence type="ECO:0000256" key="6">
    <source>
        <dbReference type="SAM" id="SignalP"/>
    </source>
</evidence>
<evidence type="ECO:0000256" key="2">
    <source>
        <dbReference type="ARBA" id="ARBA00022824"/>
    </source>
</evidence>
<dbReference type="InterPro" id="IPR029048">
    <property type="entry name" value="HSP70_C_sf"/>
</dbReference>
<evidence type="ECO:0000313" key="7">
    <source>
        <dbReference type="EMBL" id="KAK9721782.1"/>
    </source>
</evidence>
<dbReference type="Gene3D" id="3.30.420.40">
    <property type="match status" value="2"/>
</dbReference>
<evidence type="ECO:0000256" key="1">
    <source>
        <dbReference type="ARBA" id="ARBA00022741"/>
    </source>
</evidence>
<evidence type="ECO:0000256" key="3">
    <source>
        <dbReference type="ARBA" id="ARBA00022840"/>
    </source>
</evidence>
<feature type="compositionally biased region" description="Low complexity" evidence="5">
    <location>
        <begin position="844"/>
        <end position="871"/>
    </location>
</feature>
<dbReference type="EMBL" id="JASJQH010006969">
    <property type="protein sequence ID" value="KAK9721782.1"/>
    <property type="molecule type" value="Genomic_DNA"/>
</dbReference>
<comment type="caution">
    <text evidence="7">The sequence shown here is derived from an EMBL/GenBank/DDBJ whole genome shotgun (WGS) entry which is preliminary data.</text>
</comment>
<dbReference type="SUPFAM" id="SSF100934">
    <property type="entry name" value="Heat shock protein 70kD (HSP70), C-terminal subdomain"/>
    <property type="match status" value="1"/>
</dbReference>
<keyword evidence="2" id="KW-0256">Endoplasmic reticulum</keyword>
<keyword evidence="6" id="KW-0732">Signal</keyword>
<protein>
    <submittedName>
        <fullName evidence="7">Lumenal Hsp70 protein</fullName>
    </submittedName>
</protein>
<sequence>MCSRRITFTTFLLALVVFTQLITATVISIDYGTEWFKVGLVKTGTPIDVVLGRDSKRKVQSVVAIRNNERIYGVDGLNLGTRFPKLTYPALKNLVGRVYEDEICQDYRNTFMSTMVKNPLRGTVAFKHEDGTIYSVEELIGMQLKHAKELAEDTAQEKIKDTILTVPPFFNSFERQALLDAADIAGLNVLEIINDESAVALNYAMSRSFTEEPQYHIFYDMGAGSTVASLMEFRTVSVKDVGKYNKSITQVEVKAVGYDRTLGGHQFDYRLQQHLVHEFTEKMGSKVKNNIQDSGKAMARLMKEAARVKQILSANTETIASVENLFEEHDFRTHVARSKFETISLDLFDRVTNPIASVLTQAGLSKSDISSLVLVGGSVRIPKIQSILKDYIGDNKIAKNVNGDEAAVLGAAFRGAGMSRQFKVRDIQLKDITTFPVDVTYSSEPKDSKQATKQIRTTLFKEFSPLNVKKIMNFNRNSDFQFEVQYGKLKENYEQGFGPKEMVKVHVGGLTKGLKALEETSVSKPKVQVSLRLNKSGILTITDAIATVETSTNLSEEQKKASLKDRMLSFIKGEAAQESDEKSEADTKTVDSDGIASKDNGTQFNSTATDGATDGLKTETIKLDMKIEHLSIKPMDIDSKREAIARIKVMDGEDAIRREREESRNKLESFIYSVPDFLEKELVVKVSTEEQRNNLQSTVSEASEWLWENEEDGTTENFQKKYQELEILYLPIHDRQKEFSKRGDLFQTIQDSLQYAIDYAEGTRANFTEIESPVLEKLLNEVLEKSSETKKWLDEQIEIQSKVPLYETPVVLSKDLEARNQKFHLDLIGLVHKVEIAKKQAQKSATTTTATATTTSTAASNSTEESASYTTPSINTDAPSASESPTNTESSEPVVETESPDHDEL</sequence>
<dbReference type="Gene3D" id="3.30.30.30">
    <property type="match status" value="1"/>
</dbReference>
<dbReference type="InterPro" id="IPR043129">
    <property type="entry name" value="ATPase_NBD"/>
</dbReference>
<keyword evidence="4" id="KW-0143">Chaperone</keyword>
<dbReference type="Gene3D" id="2.60.34.10">
    <property type="entry name" value="Substrate Binding Domain Of DNAk, Chain A, domain 1"/>
    <property type="match status" value="1"/>
</dbReference>
<dbReference type="SUPFAM" id="SSF53067">
    <property type="entry name" value="Actin-like ATPase domain"/>
    <property type="match status" value="2"/>
</dbReference>
<proteinExistence type="predicted"/>
<reference evidence="7 8" key="1">
    <citation type="submission" date="2023-04" db="EMBL/GenBank/DDBJ databases">
        <title>Genome of Basidiobolus ranarum AG-B5.</title>
        <authorList>
            <person name="Stajich J.E."/>
            <person name="Carter-House D."/>
            <person name="Gryganskyi A."/>
        </authorList>
    </citation>
    <scope>NUCLEOTIDE SEQUENCE [LARGE SCALE GENOMIC DNA]</scope>
    <source>
        <strain evidence="7 8">AG-B5</strain>
    </source>
</reference>
<feature type="compositionally biased region" description="Polar residues" evidence="5">
    <location>
        <begin position="599"/>
        <end position="610"/>
    </location>
</feature>
<evidence type="ECO:0000313" key="8">
    <source>
        <dbReference type="Proteomes" id="UP001479436"/>
    </source>
</evidence>
<dbReference type="InterPro" id="IPR013126">
    <property type="entry name" value="Hsp_70_fam"/>
</dbReference>
<dbReference type="Pfam" id="PF00012">
    <property type="entry name" value="HSP70"/>
    <property type="match status" value="1"/>
</dbReference>
<dbReference type="PANTHER" id="PTHR45639">
    <property type="entry name" value="HSC70CB, ISOFORM G-RELATED"/>
    <property type="match status" value="1"/>
</dbReference>
<dbReference type="Gene3D" id="1.20.1270.10">
    <property type="match status" value="1"/>
</dbReference>
<organism evidence="7 8">
    <name type="scientific">Basidiobolus ranarum</name>
    <dbReference type="NCBI Taxonomy" id="34480"/>
    <lineage>
        <taxon>Eukaryota</taxon>
        <taxon>Fungi</taxon>
        <taxon>Fungi incertae sedis</taxon>
        <taxon>Zoopagomycota</taxon>
        <taxon>Entomophthoromycotina</taxon>
        <taxon>Basidiobolomycetes</taxon>
        <taxon>Basidiobolales</taxon>
        <taxon>Basidiobolaceae</taxon>
        <taxon>Basidiobolus</taxon>
    </lineage>
</organism>
<feature type="signal peptide" evidence="6">
    <location>
        <begin position="1"/>
        <end position="24"/>
    </location>
</feature>
<dbReference type="PANTHER" id="PTHR45639:SF3">
    <property type="entry name" value="HYPOXIA UP-REGULATED PROTEIN 1"/>
    <property type="match status" value="1"/>
</dbReference>
<keyword evidence="8" id="KW-1185">Reference proteome</keyword>
<accession>A0ABR2W6M6</accession>
<feature type="chain" id="PRO_5046066880" evidence="6">
    <location>
        <begin position="25"/>
        <end position="905"/>
    </location>
</feature>
<dbReference type="PRINTS" id="PR00301">
    <property type="entry name" value="HEATSHOCK70"/>
</dbReference>
<gene>
    <name evidence="7" type="primary">LHS1</name>
    <name evidence="7" type="ORF">K7432_003181</name>
</gene>
<name>A0ABR2W6M6_9FUNG</name>
<feature type="region of interest" description="Disordered" evidence="5">
    <location>
        <begin position="840"/>
        <end position="905"/>
    </location>
</feature>
<keyword evidence="3" id="KW-0067">ATP-binding</keyword>
<feature type="compositionally biased region" description="Low complexity" evidence="5">
    <location>
        <begin position="879"/>
        <end position="897"/>
    </location>
</feature>
<evidence type="ECO:0000256" key="5">
    <source>
        <dbReference type="SAM" id="MobiDB-lite"/>
    </source>
</evidence>
<feature type="compositionally biased region" description="Basic and acidic residues" evidence="5">
    <location>
        <begin position="579"/>
        <end position="591"/>
    </location>
</feature>